<organism evidence="2 3">
    <name type="scientific">Alteromonas portus</name>
    <dbReference type="NCBI Taxonomy" id="2565549"/>
    <lineage>
        <taxon>Bacteria</taxon>
        <taxon>Pseudomonadati</taxon>
        <taxon>Pseudomonadota</taxon>
        <taxon>Gammaproteobacteria</taxon>
        <taxon>Alteromonadales</taxon>
        <taxon>Alteromonadaceae</taxon>
        <taxon>Alteromonas/Salinimonas group</taxon>
        <taxon>Alteromonas</taxon>
    </lineage>
</organism>
<evidence type="ECO:0000313" key="2">
    <source>
        <dbReference type="EMBL" id="TKB00717.1"/>
    </source>
</evidence>
<sequence length="293" mass="34057">MLKNWIVKTKQIKNAEKGFTNHVEYLADKSRASHHYTNISILTDNAKEILRAIERHKDKRRKHGLRGGGISNYCTSFIMTIPTDIEQPTPEDWKKILNITYRAIANEIGTDAASIKQHAYAVLHDESSSQDKPSHVHLLVSNVIDDVYQKKITQYAVTHIVKRALNDGIRITVGEDNYNYSPRRRQKYNKPYWVVRIEKAKLIEKKVNQLKAKYQTVFRSIQHWANNYLASLPVPSEQRAIEVAMELDTLNDLSEKCDTELMPIIEKVEQLNNVMPDNSKVSPKRKRRRRKKN</sequence>
<accession>A0A4U0Z7Z7</accession>
<dbReference type="OrthoDB" id="6378816at2"/>
<protein>
    <recommendedName>
        <fullName evidence="4">Relaxase</fullName>
    </recommendedName>
</protein>
<keyword evidence="3" id="KW-1185">Reference proteome</keyword>
<evidence type="ECO:0000313" key="3">
    <source>
        <dbReference type="Proteomes" id="UP000305471"/>
    </source>
</evidence>
<proteinExistence type="predicted"/>
<gene>
    <name evidence="2" type="ORF">E5672_18785</name>
</gene>
<reference evidence="2 3" key="1">
    <citation type="submission" date="2019-04" db="EMBL/GenBank/DDBJ databases">
        <title>Alteromonas portus sp. nov., an alginate lyase-excreting marine bacterium.</title>
        <authorList>
            <person name="Huang H."/>
            <person name="Mo K."/>
            <person name="Bao S."/>
        </authorList>
    </citation>
    <scope>NUCLEOTIDE SEQUENCE [LARGE SCALE GENOMIC DNA]</scope>
    <source>
        <strain evidence="2 3">HB161718</strain>
    </source>
</reference>
<dbReference type="AlphaFoldDB" id="A0A4U0Z7Z7"/>
<dbReference type="Proteomes" id="UP000305471">
    <property type="component" value="Unassembled WGS sequence"/>
</dbReference>
<dbReference type="RefSeq" id="WP_136783726.1">
    <property type="nucleotide sequence ID" value="NZ_SWCO01000012.1"/>
</dbReference>
<feature type="compositionally biased region" description="Basic residues" evidence="1">
    <location>
        <begin position="282"/>
        <end position="293"/>
    </location>
</feature>
<evidence type="ECO:0000256" key="1">
    <source>
        <dbReference type="SAM" id="MobiDB-lite"/>
    </source>
</evidence>
<name>A0A4U0Z7Z7_9ALTE</name>
<feature type="region of interest" description="Disordered" evidence="1">
    <location>
        <begin position="273"/>
        <end position="293"/>
    </location>
</feature>
<dbReference type="EMBL" id="SWCO01000012">
    <property type="protein sequence ID" value="TKB00717.1"/>
    <property type="molecule type" value="Genomic_DNA"/>
</dbReference>
<comment type="caution">
    <text evidence="2">The sequence shown here is derived from an EMBL/GenBank/DDBJ whole genome shotgun (WGS) entry which is preliminary data.</text>
</comment>
<evidence type="ECO:0008006" key="4">
    <source>
        <dbReference type="Google" id="ProtNLM"/>
    </source>
</evidence>